<keyword evidence="12" id="KW-0411">Iron-sulfur</keyword>
<dbReference type="PROSITE" id="PS00551">
    <property type="entry name" value="MOLYBDOPTERIN_PROK_1"/>
    <property type="match status" value="1"/>
</dbReference>
<evidence type="ECO:0000256" key="13">
    <source>
        <dbReference type="ARBA" id="ARBA00023136"/>
    </source>
</evidence>
<evidence type="ECO:0000256" key="9">
    <source>
        <dbReference type="ARBA" id="ARBA00022723"/>
    </source>
</evidence>
<dbReference type="InterPro" id="IPR006656">
    <property type="entry name" value="Mopterin_OxRdtase"/>
</dbReference>
<comment type="similarity">
    <text evidence="4">Belongs to the prokaryotic molybdopterin-containing oxidoreductase family.</text>
</comment>
<evidence type="ECO:0000256" key="8">
    <source>
        <dbReference type="ARBA" id="ARBA00022505"/>
    </source>
</evidence>
<dbReference type="GO" id="GO:0042126">
    <property type="term" value="P:nitrate metabolic process"/>
    <property type="evidence" value="ECO:0007669"/>
    <property type="project" value="InterPro"/>
</dbReference>
<evidence type="ECO:0000313" key="16">
    <source>
        <dbReference type="EMBL" id="VAV82922.1"/>
    </source>
</evidence>
<evidence type="ECO:0000256" key="1">
    <source>
        <dbReference type="ARBA" id="ARBA00001942"/>
    </source>
</evidence>
<proteinExistence type="inferred from homology"/>
<keyword evidence="9" id="KW-0479">Metal-binding</keyword>
<evidence type="ECO:0000259" key="15">
    <source>
        <dbReference type="PROSITE" id="PS51669"/>
    </source>
</evidence>
<evidence type="ECO:0000256" key="4">
    <source>
        <dbReference type="ARBA" id="ARBA00010312"/>
    </source>
</evidence>
<keyword evidence="7" id="KW-0004">4Fe-4S</keyword>
<dbReference type="PANTHER" id="PTHR43105:SF2">
    <property type="entry name" value="RESPIRATORY NITRATE REDUCTASE 2 ALPHA CHAIN"/>
    <property type="match status" value="1"/>
</dbReference>
<organism evidence="16">
    <name type="scientific">hydrothermal vent metagenome</name>
    <dbReference type="NCBI Taxonomy" id="652676"/>
    <lineage>
        <taxon>unclassified sequences</taxon>
        <taxon>metagenomes</taxon>
        <taxon>ecological metagenomes</taxon>
    </lineage>
</organism>
<accession>A0A3B0QRQ0</accession>
<sequence length="1249" mass="141747">MATWIQDIVNPAKRGWEEFYRNRWQYDKTVRSTHGNNCTGGCSWMVYVKDGIITWELQALDYPLLQSAVPPYEPRGCQRGISSSWYVYSPVRIKYPYLRSSLMDAWKSARASHSDPVDAWESIVTNEELHKKIKWSRGKGGFRRFDWDTAAEIIVSAHIYVIKKYGPDRNMAFSVIPAMSQISYASGARYHQLIGGVSLSFYDYYTDLPPSSPEIWGEQTDVGESADWYMAGYVVILGATPNRTRTADCHFVSELRHGGAKLVVCAPDYSEVTKYADLWVPVKTGSDGAFWMGINHVILKEFYIDRQVPYFVEYQKAYTDLPLLVKFITGKNGLEQGRLLKACDLAEYDDGDNPEWKFAEWDAKANKARVTYGGMGFRYPKNHDNHGKWNTLNKDAKTGEPFDPELSVYDIKDDTVECNFYELDTGDVYKRHVPVKYVETKTGGRIPVTTLFDLQLAQCGVGRPGLAGDYAKNYDDDKAFSPAWQEKYTGIGRDTVIQVGREWAANAEVTKGRSMIIVGASINHWYHADLIYRAFTAALMLCGCVGRNGGGMNHYVGQEKLAAFDSWGMIAHAVDWVAPPRFQNTPSYWYINTQQWKYDGAIADYCKVPDANGLDYKHTADFNVRAVRTGALPWYPQFNQNNFALYDEAVRAGAKSDAEVVDHVAKGINDGKINFAVDDPDAPENWPRNLFIWRANALGSSARGQEYFFKFLLGTHNNVGAEEIASQHIKEINFRQSPLGKLDFLVDLNMRMNTTPTYCDMVLPTAHWYEKEDLNTTDLHSYIHPMGAAVAPSWEAKSDWNAFKFISEKFSEIAKKHFPKPIKEIMAFPLMHDSPGEIAQPCLDDKVEDWKVDGGTFIPGKSGPNLKVITRDYANVAKMWRSLGPGMMTHYGQHGVNIDGGPLYDEWMANKHTVTEEWGGKKYISLAEARYVADIIMNFSGVCNGEVVYRQWKEEEHHTGLHGSQFSEAKETVREILGREEADKIPLHSTDGIHDGLADELGGPNRNVRMTYNDILAQPRRTLTSPVWTGDSRSGRSYSAYTIQIDYRVPWRTLTGRQHYYMDHPMFLQFGEGLMTHKYKLDPNKMNEIDKSDRTDAIVCNYITPHGKWAIHSTHYDNLRMLTLSRGGNVLWLNDGDAESAGIKDNDWVEAYNDNGIFVCRAIVSARIPTGVAFAYHSMERTVNVPKTQQRNIIRSGFHNSLTRQRLKPPLMAGGYGQFSYCFNGWGPIPIIRDTTVLVRKLKNQEVSW</sequence>
<dbReference type="GO" id="GO:0009325">
    <property type="term" value="C:nitrate reductase complex"/>
    <property type="evidence" value="ECO:0007669"/>
    <property type="project" value="InterPro"/>
</dbReference>
<evidence type="ECO:0000256" key="14">
    <source>
        <dbReference type="ARBA" id="ARBA00048294"/>
    </source>
</evidence>
<protein>
    <recommendedName>
        <fullName evidence="5">nitrate reductase (quinone)</fullName>
        <ecNumber evidence="5">1.7.5.1</ecNumber>
    </recommendedName>
</protein>
<dbReference type="AlphaFoldDB" id="A0A3B0QRQ0"/>
<keyword evidence="8" id="KW-0500">Molybdenum</keyword>
<evidence type="ECO:0000256" key="10">
    <source>
        <dbReference type="ARBA" id="ARBA00023002"/>
    </source>
</evidence>
<dbReference type="GO" id="GO:0046872">
    <property type="term" value="F:metal ion binding"/>
    <property type="evidence" value="ECO:0007669"/>
    <property type="project" value="UniProtKB-KW"/>
</dbReference>
<dbReference type="EC" id="1.7.5.1" evidence="5"/>
<dbReference type="GO" id="GO:0005886">
    <property type="term" value="C:plasma membrane"/>
    <property type="evidence" value="ECO:0007669"/>
    <property type="project" value="UniProtKB-SubCell"/>
</dbReference>
<evidence type="ECO:0000256" key="5">
    <source>
        <dbReference type="ARBA" id="ARBA00012500"/>
    </source>
</evidence>
<dbReference type="InterPro" id="IPR006657">
    <property type="entry name" value="MoPterin_dinucl-bd_dom"/>
</dbReference>
<dbReference type="InterPro" id="IPR006963">
    <property type="entry name" value="Mopterin_OxRdtase_4Fe-4S_dom"/>
</dbReference>
<keyword evidence="10 16" id="KW-0560">Oxidoreductase</keyword>
<dbReference type="GO" id="GO:0160182">
    <property type="term" value="F:nitrate reductase (quinone) activity"/>
    <property type="evidence" value="ECO:0007669"/>
    <property type="project" value="UniProtKB-EC"/>
</dbReference>
<dbReference type="Pfam" id="PF01568">
    <property type="entry name" value="Molydop_binding"/>
    <property type="match status" value="1"/>
</dbReference>
<gene>
    <name evidence="16" type="ORF">MNBD_DELTA01-1987</name>
</gene>
<dbReference type="PANTHER" id="PTHR43105">
    <property type="entry name" value="RESPIRATORY NITRATE REDUCTASE"/>
    <property type="match status" value="1"/>
</dbReference>
<dbReference type="InterPro" id="IPR050123">
    <property type="entry name" value="Prok_molybdopt-oxidoreductase"/>
</dbReference>
<dbReference type="InterPro" id="IPR037943">
    <property type="entry name" value="MopB_CT_Nitrate-R-NarG-like"/>
</dbReference>
<feature type="domain" description="4Fe-4S Mo/W bis-MGD-type" evidence="15">
    <location>
        <begin position="27"/>
        <end position="91"/>
    </location>
</feature>
<comment type="subcellular location">
    <subcellularLocation>
        <location evidence="3">Cell membrane</location>
        <topology evidence="3">Peripheral membrane protein</topology>
    </subcellularLocation>
</comment>
<evidence type="ECO:0000256" key="7">
    <source>
        <dbReference type="ARBA" id="ARBA00022485"/>
    </source>
</evidence>
<dbReference type="InterPro" id="IPR009010">
    <property type="entry name" value="Asp_de-COase-like_dom_sf"/>
</dbReference>
<evidence type="ECO:0000256" key="3">
    <source>
        <dbReference type="ARBA" id="ARBA00004202"/>
    </source>
</evidence>
<keyword evidence="6" id="KW-1003">Cell membrane</keyword>
<dbReference type="NCBIfam" id="TIGR01580">
    <property type="entry name" value="narG"/>
    <property type="match status" value="1"/>
</dbReference>
<dbReference type="EMBL" id="UOEA01000033">
    <property type="protein sequence ID" value="VAV82922.1"/>
    <property type="molecule type" value="Genomic_DNA"/>
</dbReference>
<dbReference type="SUPFAM" id="SSF50692">
    <property type="entry name" value="ADC-like"/>
    <property type="match status" value="1"/>
</dbReference>
<dbReference type="SMART" id="SM00926">
    <property type="entry name" value="Molybdop_Fe4S4"/>
    <property type="match status" value="1"/>
</dbReference>
<keyword evidence="13" id="KW-0472">Membrane</keyword>
<dbReference type="GO" id="GO:0043546">
    <property type="term" value="F:molybdopterin cofactor binding"/>
    <property type="evidence" value="ECO:0007669"/>
    <property type="project" value="InterPro"/>
</dbReference>
<dbReference type="PROSITE" id="PS51669">
    <property type="entry name" value="4FE4S_MOW_BIS_MGD"/>
    <property type="match status" value="1"/>
</dbReference>
<dbReference type="SUPFAM" id="SSF53706">
    <property type="entry name" value="Formate dehydrogenase/DMSO reductase, domains 1-3"/>
    <property type="match status" value="1"/>
</dbReference>
<reference evidence="16" key="1">
    <citation type="submission" date="2018-06" db="EMBL/GenBank/DDBJ databases">
        <authorList>
            <person name="Zhirakovskaya E."/>
        </authorList>
    </citation>
    <scope>NUCLEOTIDE SEQUENCE</scope>
</reference>
<evidence type="ECO:0000256" key="6">
    <source>
        <dbReference type="ARBA" id="ARBA00022475"/>
    </source>
</evidence>
<comment type="catalytic activity">
    <reaction evidence="14">
        <text>nitrate + a quinol = a quinone + nitrite + H2O</text>
        <dbReference type="Rhea" id="RHEA:56144"/>
        <dbReference type="ChEBI" id="CHEBI:15377"/>
        <dbReference type="ChEBI" id="CHEBI:16301"/>
        <dbReference type="ChEBI" id="CHEBI:17632"/>
        <dbReference type="ChEBI" id="CHEBI:24646"/>
        <dbReference type="ChEBI" id="CHEBI:132124"/>
        <dbReference type="EC" id="1.7.5.1"/>
    </reaction>
</comment>
<dbReference type="Pfam" id="PF00384">
    <property type="entry name" value="Molybdopterin"/>
    <property type="match status" value="1"/>
</dbReference>
<evidence type="ECO:0000256" key="2">
    <source>
        <dbReference type="ARBA" id="ARBA00001966"/>
    </source>
</evidence>
<comment type="cofactor">
    <cofactor evidence="1">
        <name>Mo-bis(molybdopterin guanine dinucleotide)</name>
        <dbReference type="ChEBI" id="CHEBI:60539"/>
    </cofactor>
</comment>
<evidence type="ECO:0000256" key="11">
    <source>
        <dbReference type="ARBA" id="ARBA00023004"/>
    </source>
</evidence>
<name>A0A3B0QRQ0_9ZZZZ</name>
<dbReference type="InterPro" id="IPR027467">
    <property type="entry name" value="MopterinOxRdtase_cofactor_BS"/>
</dbReference>
<comment type="cofactor">
    <cofactor evidence="2">
        <name>[4Fe-4S] cluster</name>
        <dbReference type="ChEBI" id="CHEBI:49883"/>
    </cofactor>
</comment>
<keyword evidence="11" id="KW-0408">Iron</keyword>
<dbReference type="InterPro" id="IPR006468">
    <property type="entry name" value="NarG"/>
</dbReference>
<evidence type="ECO:0000256" key="12">
    <source>
        <dbReference type="ARBA" id="ARBA00023014"/>
    </source>
</evidence>
<dbReference type="CDD" id="cd02776">
    <property type="entry name" value="MopB_CT_Nitrate-R-NarG-like"/>
    <property type="match status" value="1"/>
</dbReference>
<dbReference type="Gene3D" id="3.40.50.12440">
    <property type="match status" value="2"/>
</dbReference>
<dbReference type="GO" id="GO:0051539">
    <property type="term" value="F:4 iron, 4 sulfur cluster binding"/>
    <property type="evidence" value="ECO:0007669"/>
    <property type="project" value="UniProtKB-KW"/>
</dbReference>